<protein>
    <recommendedName>
        <fullName evidence="4">MetA-pathway of phenol degradation</fullName>
    </recommendedName>
</protein>
<evidence type="ECO:0000313" key="2">
    <source>
        <dbReference type="EMBL" id="MBE6271517.1"/>
    </source>
</evidence>
<dbReference type="InterPro" id="IPR010239">
    <property type="entry name" value="CHP02001"/>
</dbReference>
<dbReference type="Pfam" id="PF09694">
    <property type="entry name" value="Gcw_chp"/>
    <property type="match status" value="1"/>
</dbReference>
<gene>
    <name evidence="2" type="ORF">E7101_11300</name>
</gene>
<dbReference type="EMBL" id="SUYC01000013">
    <property type="protein sequence ID" value="MBE6271517.1"/>
    <property type="molecule type" value="Genomic_DNA"/>
</dbReference>
<organism evidence="2 3">
    <name type="scientific">Xylanibacter ruminicola</name>
    <name type="common">Prevotella ruminicola</name>
    <dbReference type="NCBI Taxonomy" id="839"/>
    <lineage>
        <taxon>Bacteria</taxon>
        <taxon>Pseudomonadati</taxon>
        <taxon>Bacteroidota</taxon>
        <taxon>Bacteroidia</taxon>
        <taxon>Bacteroidales</taxon>
        <taxon>Prevotellaceae</taxon>
        <taxon>Xylanibacter</taxon>
    </lineage>
</organism>
<dbReference type="Proteomes" id="UP000806522">
    <property type="component" value="Unassembled WGS sequence"/>
</dbReference>
<proteinExistence type="predicted"/>
<evidence type="ECO:0008006" key="4">
    <source>
        <dbReference type="Google" id="ProtNLM"/>
    </source>
</evidence>
<reference evidence="2" key="1">
    <citation type="submission" date="2019-04" db="EMBL/GenBank/DDBJ databases">
        <title>Evolution of Biomass-Degrading Anaerobic Consortia Revealed by Metagenomics.</title>
        <authorList>
            <person name="Peng X."/>
        </authorList>
    </citation>
    <scope>NUCLEOTIDE SEQUENCE</scope>
    <source>
        <strain evidence="2">SIG140</strain>
    </source>
</reference>
<feature type="signal peptide" evidence="1">
    <location>
        <begin position="1"/>
        <end position="20"/>
    </location>
</feature>
<comment type="caution">
    <text evidence="2">The sequence shown here is derived from an EMBL/GenBank/DDBJ whole genome shotgun (WGS) entry which is preliminary data.</text>
</comment>
<evidence type="ECO:0000256" key="1">
    <source>
        <dbReference type="SAM" id="SignalP"/>
    </source>
</evidence>
<keyword evidence="1" id="KW-0732">Signal</keyword>
<name>A0A9D5SAZ6_XYLRU</name>
<sequence length="236" mass="26096">MKKCIFLAFACLLGATATHAQDEVETTVETDVVSQYVWRGLDLGQTSLQPTLGISYKGLSLSAWSSVGLTNANDPREIDLTLGYTISGLNISITDYWVTGGLDPENRYLRYNAHSTNHVFEANIGYDFGPLSLQWYTNFAGNDGLTRKDKRAYSSYVEANVPFKLGGCNWLATLGAVPFNTDYYDADGFIINNVSLRADRDIKITDSFSIPVFGQVSVNPSSEHAYFVFGFKLKAF</sequence>
<dbReference type="AlphaFoldDB" id="A0A9D5SAZ6"/>
<evidence type="ECO:0000313" key="3">
    <source>
        <dbReference type="Proteomes" id="UP000806522"/>
    </source>
</evidence>
<accession>A0A9D5SAZ6</accession>
<feature type="chain" id="PRO_5038934946" description="MetA-pathway of phenol degradation" evidence="1">
    <location>
        <begin position="21"/>
        <end position="236"/>
    </location>
</feature>